<keyword evidence="2" id="KW-0624">Polysaccharide degradation</keyword>
<evidence type="ECO:0000259" key="6">
    <source>
        <dbReference type="PROSITE" id="PS51820"/>
    </source>
</evidence>
<comment type="caution">
    <text evidence="7">The sequence shown here is derived from an EMBL/GenBank/DDBJ whole genome shotgun (WGS) entry which is preliminary data.</text>
</comment>
<keyword evidence="4" id="KW-0732">Signal</keyword>
<sequence>MNPVRRTTAATAAAVVLATTGGLLTALATPASAAVTCTSPVFKRQFFANTAFSGTPKKTDCDSVIDQNWGTNAPVSGLPRDNFSVRWTVTRDFGSGGPFSLAASGLDGIRVYLDGSRKIDLWKNTSTTVSRTVNVTIPSGKHTLRVDYANWTGSARVKFAYTPRTSATVDKVRPLTPTGTTVTYDKATGKAKLAWAKNKEMDLAGYQVYRRLKGAAYPGKPLATAGSAATSYTDTPPATGATYYYEVRAYDKAGNVSGGSTDQPVTTVDRTGPAAPTGLTAHGDLWGMMIEWDAAPDAVSYELFEKDQATGALTLLKQLTGTSFIHHVGHDETKHTYLVRGRDAAGNAGAYSTPVTSDGIDRTPPDAPQNLQATATYDAVRLHWTMPEGRLSDEINNDAYFTVLRSPGTTLGADAVAVPCTVNTTLDSAAGEYSFGCSSDDFEFDTTYTYGVVITDWQGNRSAPSNPVTVTTSDRTAPLPLTGLTATPRADGTELRWNAPADDDIASYRALRGVRQDDGTVKWIGELAHCVDRAKDPLAMLCIDIPDGETYVYTVIAEDVWGNELSANDPSVPTVTATELNIVPGEPIGKDFESGGPLYGGGGWTVAEAAQPIQWHCSGDVCAQITEYRVSRWNPETRTYDPLGTASPTTNYYQSFNDTTQPLGSVSYYRVVGVLADGTETKAAHPWRIRPNLL</sequence>
<dbReference type="InterPro" id="IPR036116">
    <property type="entry name" value="FN3_sf"/>
</dbReference>
<feature type="compositionally biased region" description="Polar residues" evidence="3">
    <location>
        <begin position="258"/>
        <end position="269"/>
    </location>
</feature>
<dbReference type="Proteomes" id="UP001139384">
    <property type="component" value="Unassembled WGS sequence"/>
</dbReference>
<dbReference type="InterPro" id="IPR013783">
    <property type="entry name" value="Ig-like_fold"/>
</dbReference>
<dbReference type="PROSITE" id="PS51820">
    <property type="entry name" value="PA14"/>
    <property type="match status" value="1"/>
</dbReference>
<feature type="region of interest" description="Disordered" evidence="3">
    <location>
        <begin position="255"/>
        <end position="276"/>
    </location>
</feature>
<reference evidence="7" key="1">
    <citation type="submission" date="2022-01" db="EMBL/GenBank/DDBJ databases">
        <title>Draft Genome Sequences of Seven Type Strains of the Genus Streptomyces.</title>
        <authorList>
            <person name="Aziz S."/>
            <person name="Coretto E."/>
            <person name="Chronakova A."/>
            <person name="Sproer C."/>
            <person name="Huber K."/>
            <person name="Nouioui I."/>
            <person name="Gross H."/>
        </authorList>
    </citation>
    <scope>NUCLEOTIDE SEQUENCE</scope>
    <source>
        <strain evidence="7">DSM 103493</strain>
    </source>
</reference>
<protein>
    <submittedName>
        <fullName evidence="7">PA14 domain-containing protein</fullName>
    </submittedName>
</protein>
<proteinExistence type="predicted"/>
<dbReference type="GO" id="GO:0000272">
    <property type="term" value="P:polysaccharide catabolic process"/>
    <property type="evidence" value="ECO:0007669"/>
    <property type="project" value="UniProtKB-KW"/>
</dbReference>
<dbReference type="InterPro" id="IPR003961">
    <property type="entry name" value="FN3_dom"/>
</dbReference>
<dbReference type="Pfam" id="PF07691">
    <property type="entry name" value="PA14"/>
    <property type="match status" value="1"/>
</dbReference>
<evidence type="ECO:0000256" key="3">
    <source>
        <dbReference type="SAM" id="MobiDB-lite"/>
    </source>
</evidence>
<dbReference type="PROSITE" id="PS50853">
    <property type="entry name" value="FN3"/>
    <property type="match status" value="1"/>
</dbReference>
<accession>A0A9X1Q235</accession>
<evidence type="ECO:0000256" key="2">
    <source>
        <dbReference type="ARBA" id="ARBA00023326"/>
    </source>
</evidence>
<feature type="domain" description="PA14" evidence="6">
    <location>
        <begin position="37"/>
        <end position="176"/>
    </location>
</feature>
<keyword evidence="1" id="KW-0326">Glycosidase</keyword>
<dbReference type="GO" id="GO:0016798">
    <property type="term" value="F:hydrolase activity, acting on glycosyl bonds"/>
    <property type="evidence" value="ECO:0007669"/>
    <property type="project" value="UniProtKB-KW"/>
</dbReference>
<dbReference type="Gene3D" id="2.60.40.10">
    <property type="entry name" value="Immunoglobulins"/>
    <property type="match status" value="4"/>
</dbReference>
<evidence type="ECO:0000256" key="4">
    <source>
        <dbReference type="SAM" id="SignalP"/>
    </source>
</evidence>
<feature type="domain" description="Fibronectin type-III" evidence="5">
    <location>
        <begin position="173"/>
        <end position="270"/>
    </location>
</feature>
<dbReference type="SUPFAM" id="SSF49265">
    <property type="entry name" value="Fibronectin type III"/>
    <property type="match status" value="2"/>
</dbReference>
<dbReference type="SMART" id="SM00758">
    <property type="entry name" value="PA14"/>
    <property type="match status" value="1"/>
</dbReference>
<keyword evidence="8" id="KW-1185">Reference proteome</keyword>
<evidence type="ECO:0000259" key="5">
    <source>
        <dbReference type="PROSITE" id="PS50853"/>
    </source>
</evidence>
<dbReference type="EMBL" id="JAKEIP010000109">
    <property type="protein sequence ID" value="MCF1596645.1"/>
    <property type="molecule type" value="Genomic_DNA"/>
</dbReference>
<feature type="signal peptide" evidence="4">
    <location>
        <begin position="1"/>
        <end position="33"/>
    </location>
</feature>
<feature type="chain" id="PRO_5040887786" evidence="4">
    <location>
        <begin position="34"/>
        <end position="694"/>
    </location>
</feature>
<keyword evidence="1" id="KW-0378">Hydrolase</keyword>
<evidence type="ECO:0000313" key="8">
    <source>
        <dbReference type="Proteomes" id="UP001139384"/>
    </source>
</evidence>
<gene>
    <name evidence="7" type="ORF">L0P92_24205</name>
</gene>
<dbReference type="SUPFAM" id="SSF56988">
    <property type="entry name" value="Anthrax protective antigen"/>
    <property type="match status" value="1"/>
</dbReference>
<dbReference type="SMART" id="SM00060">
    <property type="entry name" value="FN3"/>
    <property type="match status" value="3"/>
</dbReference>
<dbReference type="AlphaFoldDB" id="A0A9X1Q235"/>
<dbReference type="RefSeq" id="WP_234764969.1">
    <property type="nucleotide sequence ID" value="NZ_JAKEIP010000109.1"/>
</dbReference>
<organism evidence="7 8">
    <name type="scientific">Streptomyces muensis</name>
    <dbReference type="NCBI Taxonomy" id="1077944"/>
    <lineage>
        <taxon>Bacteria</taxon>
        <taxon>Bacillati</taxon>
        <taxon>Actinomycetota</taxon>
        <taxon>Actinomycetes</taxon>
        <taxon>Kitasatosporales</taxon>
        <taxon>Streptomycetaceae</taxon>
        <taxon>Streptomyces</taxon>
    </lineage>
</organism>
<name>A0A9X1Q235_STRM4</name>
<dbReference type="InterPro" id="IPR011658">
    <property type="entry name" value="PA14_dom"/>
</dbReference>
<keyword evidence="2" id="KW-0119">Carbohydrate metabolism</keyword>
<evidence type="ECO:0000313" key="7">
    <source>
        <dbReference type="EMBL" id="MCF1596645.1"/>
    </source>
</evidence>
<dbReference type="InterPro" id="IPR037524">
    <property type="entry name" value="PA14/GLEYA"/>
</dbReference>
<evidence type="ECO:0000256" key="1">
    <source>
        <dbReference type="ARBA" id="ARBA00023295"/>
    </source>
</evidence>